<keyword evidence="2" id="KW-1185">Reference proteome</keyword>
<evidence type="ECO:0000313" key="2">
    <source>
        <dbReference type="Proteomes" id="UP001595847"/>
    </source>
</evidence>
<gene>
    <name evidence="1" type="ORF">ACFOVU_07430</name>
</gene>
<dbReference type="Proteomes" id="UP001595847">
    <property type="component" value="Unassembled WGS sequence"/>
</dbReference>
<organism evidence="1 2">
    <name type="scientific">Nocardiopsis sediminis</name>
    <dbReference type="NCBI Taxonomy" id="1778267"/>
    <lineage>
        <taxon>Bacteria</taxon>
        <taxon>Bacillati</taxon>
        <taxon>Actinomycetota</taxon>
        <taxon>Actinomycetes</taxon>
        <taxon>Streptosporangiales</taxon>
        <taxon>Nocardiopsidaceae</taxon>
        <taxon>Nocardiopsis</taxon>
    </lineage>
</organism>
<accession>A0ABV8FHW2</accession>
<reference evidence="2" key="1">
    <citation type="journal article" date="2019" name="Int. J. Syst. Evol. Microbiol.">
        <title>The Global Catalogue of Microorganisms (GCM) 10K type strain sequencing project: providing services to taxonomists for standard genome sequencing and annotation.</title>
        <authorList>
            <consortium name="The Broad Institute Genomics Platform"/>
            <consortium name="The Broad Institute Genome Sequencing Center for Infectious Disease"/>
            <person name="Wu L."/>
            <person name="Ma J."/>
        </authorList>
    </citation>
    <scope>NUCLEOTIDE SEQUENCE [LARGE SCALE GENOMIC DNA]</scope>
    <source>
        <strain evidence="2">TBRC 1826</strain>
    </source>
</reference>
<protein>
    <submittedName>
        <fullName evidence="1">Thiol-disulfide oxidoreductase DCC family protein</fullName>
    </submittedName>
</protein>
<dbReference type="EMBL" id="JBHSBH010000004">
    <property type="protein sequence ID" value="MFC3995740.1"/>
    <property type="molecule type" value="Genomic_DNA"/>
</dbReference>
<evidence type="ECO:0000313" key="1">
    <source>
        <dbReference type="EMBL" id="MFC3995740.1"/>
    </source>
</evidence>
<sequence>MTTTEPRGPVLIFDGDCAFCSSSAEFLQRHVAPGITVVPWQFSDLAPAERDRAQREVLLLHPDGRRVWGGADAIAALLLHSPLWAPAGWALRRAPGRAAGAAVYRWVARHRHRMPGGTPACRIGAPM</sequence>
<dbReference type="Pfam" id="PF04134">
    <property type="entry name" value="DCC1-like"/>
    <property type="match status" value="1"/>
</dbReference>
<comment type="caution">
    <text evidence="1">The sequence shown here is derived from an EMBL/GenBank/DDBJ whole genome shotgun (WGS) entry which is preliminary data.</text>
</comment>
<proteinExistence type="predicted"/>
<dbReference type="InterPro" id="IPR007263">
    <property type="entry name" value="DCC1-like"/>
</dbReference>
<dbReference type="RefSeq" id="WP_378531096.1">
    <property type="nucleotide sequence ID" value="NZ_JBHSBH010000004.1"/>
</dbReference>
<name>A0ABV8FHW2_9ACTN</name>